<dbReference type="InterPro" id="IPR043504">
    <property type="entry name" value="Peptidase_S1_PA_chymotrypsin"/>
</dbReference>
<evidence type="ECO:0000313" key="5">
    <source>
        <dbReference type="Proteomes" id="UP000184330"/>
    </source>
</evidence>
<name>A0A1L7XHZ9_9HELO</name>
<dbReference type="AlphaFoldDB" id="A0A1L7XHZ9"/>
<dbReference type="PANTHER" id="PTHR15462:SF8">
    <property type="entry name" value="SERINE PROTEASE"/>
    <property type="match status" value="1"/>
</dbReference>
<feature type="compositionally biased region" description="Low complexity" evidence="2">
    <location>
        <begin position="683"/>
        <end position="695"/>
    </location>
</feature>
<organism evidence="4 5">
    <name type="scientific">Phialocephala subalpina</name>
    <dbReference type="NCBI Taxonomy" id="576137"/>
    <lineage>
        <taxon>Eukaryota</taxon>
        <taxon>Fungi</taxon>
        <taxon>Dikarya</taxon>
        <taxon>Ascomycota</taxon>
        <taxon>Pezizomycotina</taxon>
        <taxon>Leotiomycetes</taxon>
        <taxon>Helotiales</taxon>
        <taxon>Mollisiaceae</taxon>
        <taxon>Phialocephala</taxon>
        <taxon>Phialocephala fortinii species complex</taxon>
    </lineage>
</organism>
<dbReference type="OrthoDB" id="3693942at2759"/>
<dbReference type="Pfam" id="PF00089">
    <property type="entry name" value="Trypsin"/>
    <property type="match status" value="1"/>
</dbReference>
<reference evidence="4 5" key="1">
    <citation type="submission" date="2016-03" db="EMBL/GenBank/DDBJ databases">
        <authorList>
            <person name="Ploux O."/>
        </authorList>
    </citation>
    <scope>NUCLEOTIDE SEQUENCE [LARGE SCALE GENOMIC DNA]</scope>
    <source>
        <strain evidence="4 5">UAMH 11012</strain>
    </source>
</reference>
<dbReference type="Gene3D" id="2.40.10.10">
    <property type="entry name" value="Trypsin-like serine proteases"/>
    <property type="match status" value="2"/>
</dbReference>
<dbReference type="STRING" id="576137.A0A1L7XHZ9"/>
<accession>A0A1L7XHZ9</accession>
<dbReference type="InterPro" id="IPR009003">
    <property type="entry name" value="Peptidase_S1_PA"/>
</dbReference>
<dbReference type="EMBL" id="FJOG01000027">
    <property type="protein sequence ID" value="CZR64652.1"/>
    <property type="molecule type" value="Genomic_DNA"/>
</dbReference>
<evidence type="ECO:0000313" key="4">
    <source>
        <dbReference type="EMBL" id="CZR64652.1"/>
    </source>
</evidence>
<dbReference type="GO" id="GO:0006508">
    <property type="term" value="P:proteolysis"/>
    <property type="evidence" value="ECO:0007669"/>
    <property type="project" value="InterPro"/>
</dbReference>
<dbReference type="InterPro" id="IPR050966">
    <property type="entry name" value="Glutamyl_endopeptidase"/>
</dbReference>
<dbReference type="Proteomes" id="UP000184330">
    <property type="component" value="Unassembled WGS sequence"/>
</dbReference>
<dbReference type="GO" id="GO:0004252">
    <property type="term" value="F:serine-type endopeptidase activity"/>
    <property type="evidence" value="ECO:0007669"/>
    <property type="project" value="InterPro"/>
</dbReference>
<keyword evidence="1" id="KW-0732">Signal</keyword>
<evidence type="ECO:0000256" key="1">
    <source>
        <dbReference type="ARBA" id="ARBA00022729"/>
    </source>
</evidence>
<dbReference type="InterPro" id="IPR001254">
    <property type="entry name" value="Trypsin_dom"/>
</dbReference>
<gene>
    <name evidence="4" type="ORF">PAC_14550</name>
</gene>
<protein>
    <recommendedName>
        <fullName evidence="3">Peptidase S1 domain-containing protein</fullName>
    </recommendedName>
</protein>
<feature type="domain" description="Peptidase S1" evidence="3">
    <location>
        <begin position="81"/>
        <end position="213"/>
    </location>
</feature>
<dbReference type="SUPFAM" id="SSF50494">
    <property type="entry name" value="Trypsin-like serine proteases"/>
    <property type="match status" value="1"/>
</dbReference>
<keyword evidence="5" id="KW-1185">Reference proteome</keyword>
<feature type="region of interest" description="Disordered" evidence="2">
    <location>
        <begin position="675"/>
        <end position="695"/>
    </location>
</feature>
<evidence type="ECO:0000259" key="3">
    <source>
        <dbReference type="Pfam" id="PF00089"/>
    </source>
</evidence>
<evidence type="ECO:0000256" key="2">
    <source>
        <dbReference type="SAM" id="MobiDB-lite"/>
    </source>
</evidence>
<dbReference type="PANTHER" id="PTHR15462">
    <property type="entry name" value="SERINE PROTEASE"/>
    <property type="match status" value="1"/>
</dbReference>
<sequence length="727" mass="77396">MATIPNNYAAIWALNPPAFAVSGQPESSFGLGPGGSESVLGNDGRTLVNPLHYADGGKYRSIIKLMIRYENQPNDNNWGMGTGWLIRPDLLVTAGHCAYDFGEERYGRATIVKAYMGYSGKTNLSPVNLNSGAVQLRMGKTFITTTGWLQSEGTNRRTDVAFLKLDRPFTGNFTPVSYVDTPFSGQDIIGVVGYPADKPDGDASQSGSPVIRKSDGISIGAHVYGGTSTNSASSIGGKYGNDFDAYVNVFNQRAQPITSILGISVIKPATAGADNMNITNGGFDSTGFRSIGSFESSTGHSEGTESFLDVLKDIGKVAIPLVSTGLQIASPFLGPVGPPAASIAGVALGALGKMCESAFDSQTQTLRMIPKVTPEQLEGIAQRAVLAEAALQTTLKLDHDSPEGKLILQAMKENYAVMKPQESLPSKLFPCIAVPTLRIAMDPKLPVRSEHVPDVRKALPNSTMTESSFSTSTEAAFARELLQPTIRLPGEEGFFDTLGPIIKSGLKFATPLLSQAAKQGIDFALSSLNKTESAFDTTASDNIIAGPLFRRAVVAECALQAIQKIDPSRLKGLKLYDDHGNESTEGFFDFMKKTMQVVGRKVIETAPDVIKNVGPVALDLLAHAIQQKGGSEGAIWNWSGSPTGDWNGSFNGDSSLTVPFQPVLRPKRSIAALADSRPETPQPVTVSAPSVPDPSPVVESNVVMNEVLAEKPKYSNLDGLIFLPMDD</sequence>
<proteinExistence type="predicted"/>